<accession>A0A174T7C0</accession>
<sequence length="49" mass="5867">MQNGANQRVGKLYSIYCNVPFSYPRMLESLHMKFHFSFNRSYCIHIYSS</sequence>
<evidence type="ECO:0000313" key="2">
    <source>
        <dbReference type="EMBL" id="VYS73612.1"/>
    </source>
</evidence>
<dbReference type="Proteomes" id="UP000095606">
    <property type="component" value="Unassembled WGS sequence"/>
</dbReference>
<evidence type="ECO:0000313" key="3">
    <source>
        <dbReference type="Proteomes" id="UP000095606"/>
    </source>
</evidence>
<reference evidence="2" key="2">
    <citation type="submission" date="2019-11" db="EMBL/GenBank/DDBJ databases">
        <authorList>
            <person name="Feng L."/>
        </authorList>
    </citation>
    <scope>NUCLEOTIDE SEQUENCE</scope>
    <source>
        <strain evidence="2">BfaecisLFYP10</strain>
    </source>
</reference>
<proteinExistence type="predicted"/>
<evidence type="ECO:0000313" key="1">
    <source>
        <dbReference type="EMBL" id="CUQ03818.1"/>
    </source>
</evidence>
<gene>
    <name evidence="2" type="ORF">BFLFYP10_00099</name>
    <name evidence="1" type="ORF">ERS852461_04050</name>
</gene>
<name>A0A174T7C0_9BACE</name>
<organism evidence="1 3">
    <name type="scientific">Bacteroides faecis</name>
    <dbReference type="NCBI Taxonomy" id="674529"/>
    <lineage>
        <taxon>Bacteria</taxon>
        <taxon>Pseudomonadati</taxon>
        <taxon>Bacteroidota</taxon>
        <taxon>Bacteroidia</taxon>
        <taxon>Bacteroidales</taxon>
        <taxon>Bacteroidaceae</taxon>
        <taxon>Bacteroides</taxon>
    </lineage>
</organism>
<dbReference type="AlphaFoldDB" id="A0A174T7C0"/>
<reference evidence="1 3" key="1">
    <citation type="submission" date="2015-09" db="EMBL/GenBank/DDBJ databases">
        <authorList>
            <consortium name="Pathogen Informatics"/>
        </authorList>
    </citation>
    <scope>NUCLEOTIDE SEQUENCE [LARGE SCALE GENOMIC DNA]</scope>
    <source>
        <strain evidence="1 3">2789STDY5834846</strain>
    </source>
</reference>
<accession>A0A6N2QYD5</accession>
<protein>
    <submittedName>
        <fullName evidence="1">Uncharacterized protein</fullName>
    </submittedName>
</protein>
<dbReference type="EMBL" id="CACRSZ010000001">
    <property type="protein sequence ID" value="VYS73612.1"/>
    <property type="molecule type" value="Genomic_DNA"/>
</dbReference>
<dbReference type="EMBL" id="CZAE01000023">
    <property type="protein sequence ID" value="CUQ03818.1"/>
    <property type="molecule type" value="Genomic_DNA"/>
</dbReference>